<dbReference type="EMBL" id="JACXVP010000005">
    <property type="protein sequence ID" value="KAG5604655.1"/>
    <property type="molecule type" value="Genomic_DNA"/>
</dbReference>
<dbReference type="AlphaFoldDB" id="A0A9J5YY48"/>
<feature type="region of interest" description="Disordered" evidence="1">
    <location>
        <begin position="25"/>
        <end position="59"/>
    </location>
</feature>
<gene>
    <name evidence="2" type="ORF">H5410_026147</name>
</gene>
<evidence type="ECO:0000256" key="1">
    <source>
        <dbReference type="SAM" id="MobiDB-lite"/>
    </source>
</evidence>
<evidence type="ECO:0000313" key="2">
    <source>
        <dbReference type="EMBL" id="KAG5604655.1"/>
    </source>
</evidence>
<organism evidence="2 3">
    <name type="scientific">Solanum commersonii</name>
    <name type="common">Commerson's wild potato</name>
    <name type="synonym">Commerson's nightshade</name>
    <dbReference type="NCBI Taxonomy" id="4109"/>
    <lineage>
        <taxon>Eukaryota</taxon>
        <taxon>Viridiplantae</taxon>
        <taxon>Streptophyta</taxon>
        <taxon>Embryophyta</taxon>
        <taxon>Tracheophyta</taxon>
        <taxon>Spermatophyta</taxon>
        <taxon>Magnoliopsida</taxon>
        <taxon>eudicotyledons</taxon>
        <taxon>Gunneridae</taxon>
        <taxon>Pentapetalae</taxon>
        <taxon>asterids</taxon>
        <taxon>lamiids</taxon>
        <taxon>Solanales</taxon>
        <taxon>Solanaceae</taxon>
        <taxon>Solanoideae</taxon>
        <taxon>Solaneae</taxon>
        <taxon>Solanum</taxon>
    </lineage>
</organism>
<accession>A0A9J5YY48</accession>
<proteinExistence type="predicted"/>
<keyword evidence="3" id="KW-1185">Reference proteome</keyword>
<name>A0A9J5YY48_SOLCO</name>
<comment type="caution">
    <text evidence="2">The sequence shown here is derived from an EMBL/GenBank/DDBJ whole genome shotgun (WGS) entry which is preliminary data.</text>
</comment>
<reference evidence="2 3" key="1">
    <citation type="submission" date="2020-09" db="EMBL/GenBank/DDBJ databases">
        <title>De no assembly of potato wild relative species, Solanum commersonii.</title>
        <authorList>
            <person name="Cho K."/>
        </authorList>
    </citation>
    <scope>NUCLEOTIDE SEQUENCE [LARGE SCALE GENOMIC DNA]</scope>
    <source>
        <strain evidence="2">LZ3.2</strain>
        <tissue evidence="2">Leaf</tissue>
    </source>
</reference>
<evidence type="ECO:0000313" key="3">
    <source>
        <dbReference type="Proteomes" id="UP000824120"/>
    </source>
</evidence>
<sequence>MIWVGHVQRRLTDVQAINDEVRPRSTSANRCVQPMDDVGRPCPTRPGQVKSDIARPGHF</sequence>
<protein>
    <submittedName>
        <fullName evidence="2">Uncharacterized protein</fullName>
    </submittedName>
</protein>
<dbReference type="Proteomes" id="UP000824120">
    <property type="component" value="Chromosome 5"/>
</dbReference>